<evidence type="ECO:0000256" key="7">
    <source>
        <dbReference type="ARBA" id="ARBA00023136"/>
    </source>
</evidence>
<feature type="transmembrane region" description="Helical" evidence="9">
    <location>
        <begin position="332"/>
        <end position="351"/>
    </location>
</feature>
<feature type="region of interest" description="Disordered" evidence="8">
    <location>
        <begin position="1"/>
        <end position="37"/>
    </location>
</feature>
<feature type="transmembrane region" description="Helical" evidence="9">
    <location>
        <begin position="123"/>
        <end position="141"/>
    </location>
</feature>
<evidence type="ECO:0000256" key="8">
    <source>
        <dbReference type="SAM" id="MobiDB-lite"/>
    </source>
</evidence>
<evidence type="ECO:0000313" key="10">
    <source>
        <dbReference type="EMBL" id="NYJ15861.1"/>
    </source>
</evidence>
<evidence type="ECO:0000256" key="2">
    <source>
        <dbReference type="ARBA" id="ARBA00007935"/>
    </source>
</evidence>
<organism evidence="10 11">
    <name type="scientific">Nesterenkonia sandarakina</name>
    <dbReference type="NCBI Taxonomy" id="272918"/>
    <lineage>
        <taxon>Bacteria</taxon>
        <taxon>Bacillati</taxon>
        <taxon>Actinomycetota</taxon>
        <taxon>Actinomycetes</taxon>
        <taxon>Micrococcales</taxon>
        <taxon>Micrococcaceae</taxon>
        <taxon>Nesterenkonia</taxon>
    </lineage>
</organism>
<evidence type="ECO:0000256" key="1">
    <source>
        <dbReference type="ARBA" id="ARBA00004651"/>
    </source>
</evidence>
<dbReference type="GO" id="GO:0033214">
    <property type="term" value="P:siderophore-iron import into cell"/>
    <property type="evidence" value="ECO:0007669"/>
    <property type="project" value="TreeGrafter"/>
</dbReference>
<dbReference type="AlphaFoldDB" id="A0A7Z0J2B8"/>
<feature type="transmembrane region" description="Helical" evidence="9">
    <location>
        <begin position="278"/>
        <end position="296"/>
    </location>
</feature>
<dbReference type="Proteomes" id="UP000560069">
    <property type="component" value="Unassembled WGS sequence"/>
</dbReference>
<feature type="transmembrane region" description="Helical" evidence="9">
    <location>
        <begin position="91"/>
        <end position="111"/>
    </location>
</feature>
<feature type="transmembrane region" description="Helical" evidence="9">
    <location>
        <begin position="222"/>
        <end position="242"/>
    </location>
</feature>
<keyword evidence="11" id="KW-1185">Reference proteome</keyword>
<dbReference type="CDD" id="cd06550">
    <property type="entry name" value="TM_ABC_iron-siderophores_like"/>
    <property type="match status" value="1"/>
</dbReference>
<proteinExistence type="inferred from homology"/>
<comment type="subcellular location">
    <subcellularLocation>
        <location evidence="1">Cell membrane</location>
        <topology evidence="1">Multi-pass membrane protein</topology>
    </subcellularLocation>
</comment>
<keyword evidence="3" id="KW-0813">Transport</keyword>
<name>A0A7Z0J2B8_9MICC</name>
<evidence type="ECO:0000256" key="6">
    <source>
        <dbReference type="ARBA" id="ARBA00022989"/>
    </source>
</evidence>
<feature type="transmembrane region" description="Helical" evidence="9">
    <location>
        <begin position="49"/>
        <end position="71"/>
    </location>
</feature>
<dbReference type="InterPro" id="IPR037294">
    <property type="entry name" value="ABC_BtuC-like"/>
</dbReference>
<feature type="transmembrane region" description="Helical" evidence="9">
    <location>
        <begin position="174"/>
        <end position="196"/>
    </location>
</feature>
<dbReference type="SUPFAM" id="SSF81345">
    <property type="entry name" value="ABC transporter involved in vitamin B12 uptake, BtuC"/>
    <property type="match status" value="1"/>
</dbReference>
<protein>
    <submittedName>
        <fullName evidence="10">Iron complex transport system permease protein</fullName>
    </submittedName>
</protein>
<keyword evidence="6 9" id="KW-1133">Transmembrane helix</keyword>
<keyword evidence="7 9" id="KW-0472">Membrane</keyword>
<accession>A0A7Z0J2B8</accession>
<gene>
    <name evidence="10" type="ORF">HNR11_000395</name>
</gene>
<keyword evidence="4" id="KW-1003">Cell membrane</keyword>
<evidence type="ECO:0000256" key="3">
    <source>
        <dbReference type="ARBA" id="ARBA00022448"/>
    </source>
</evidence>
<dbReference type="RefSeq" id="WP_179440912.1">
    <property type="nucleotide sequence ID" value="NZ_BAAALK010000008.1"/>
</dbReference>
<reference evidence="10 11" key="1">
    <citation type="submission" date="2020-07" db="EMBL/GenBank/DDBJ databases">
        <title>Sequencing the genomes of 1000 actinobacteria strains.</title>
        <authorList>
            <person name="Klenk H.-P."/>
        </authorList>
    </citation>
    <scope>NUCLEOTIDE SEQUENCE [LARGE SCALE GENOMIC DNA]</scope>
    <source>
        <strain evidence="10 11">DSM 15664</strain>
    </source>
</reference>
<evidence type="ECO:0000256" key="9">
    <source>
        <dbReference type="SAM" id="Phobius"/>
    </source>
</evidence>
<feature type="transmembrane region" description="Helical" evidence="9">
    <location>
        <begin position="147"/>
        <end position="165"/>
    </location>
</feature>
<dbReference type="GO" id="GO:0022857">
    <property type="term" value="F:transmembrane transporter activity"/>
    <property type="evidence" value="ECO:0007669"/>
    <property type="project" value="InterPro"/>
</dbReference>
<evidence type="ECO:0000256" key="5">
    <source>
        <dbReference type="ARBA" id="ARBA00022692"/>
    </source>
</evidence>
<dbReference type="PANTHER" id="PTHR30472">
    <property type="entry name" value="FERRIC ENTEROBACTIN TRANSPORT SYSTEM PERMEASE PROTEIN"/>
    <property type="match status" value="1"/>
</dbReference>
<dbReference type="Pfam" id="PF01032">
    <property type="entry name" value="FecCD"/>
    <property type="match status" value="1"/>
</dbReference>
<evidence type="ECO:0000313" key="11">
    <source>
        <dbReference type="Proteomes" id="UP000560069"/>
    </source>
</evidence>
<sequence length="361" mass="38883">MPDTTSAAPHRHRSARPEPPRRSLQQTPPQPPSPFPDARAIRRQRRFTPALLIGILVTLGLLLLSLSTGQYAVFSEDGFWMFGITRVPRTVALVLAGASMAMCGLIMQLLTQNRFVEPTTTGTTEWAGLGLILVLWLFPGASMLARMSGAVTMAFIGTVIFFLFLQRVTLKSSLIVPIIGIMLGAVVSSFTTYIALMTDHLQTLGIWFAGSFTRVVEGRYELMFLVLVVTVLVFLTADRFTVAGLGRDMATNVGLNYTAVLFLGTAMVAVATGVTATVVGTLPFLGLIVPNIVSLFRGDDLRSNLPWVALLGIATVTACDLIGRTIRAPFEIPVGLVLGLLGAVVFIGLLLRQRRKGGLVA</sequence>
<dbReference type="EMBL" id="JACCFQ010000001">
    <property type="protein sequence ID" value="NYJ15861.1"/>
    <property type="molecule type" value="Genomic_DNA"/>
</dbReference>
<comment type="similarity">
    <text evidence="2">Belongs to the binding-protein-dependent transport system permease family. FecCD subfamily.</text>
</comment>
<dbReference type="InterPro" id="IPR000522">
    <property type="entry name" value="ABC_transptr_permease_BtuC"/>
</dbReference>
<dbReference type="GO" id="GO:0005886">
    <property type="term" value="C:plasma membrane"/>
    <property type="evidence" value="ECO:0007669"/>
    <property type="project" value="UniProtKB-SubCell"/>
</dbReference>
<dbReference type="Gene3D" id="1.10.3470.10">
    <property type="entry name" value="ABC transporter involved in vitamin B12 uptake, BtuC"/>
    <property type="match status" value="1"/>
</dbReference>
<keyword evidence="5 9" id="KW-0812">Transmembrane</keyword>
<dbReference type="PANTHER" id="PTHR30472:SF27">
    <property type="entry name" value="PETROBACTIN IMPORT SYSTEM PERMEASE PROTEIN YCLN"/>
    <property type="match status" value="1"/>
</dbReference>
<comment type="caution">
    <text evidence="10">The sequence shown here is derived from an EMBL/GenBank/DDBJ whole genome shotgun (WGS) entry which is preliminary data.</text>
</comment>
<evidence type="ECO:0000256" key="4">
    <source>
        <dbReference type="ARBA" id="ARBA00022475"/>
    </source>
</evidence>
<feature type="transmembrane region" description="Helical" evidence="9">
    <location>
        <begin position="308"/>
        <end position="326"/>
    </location>
</feature>
<feature type="transmembrane region" description="Helical" evidence="9">
    <location>
        <begin position="254"/>
        <end position="272"/>
    </location>
</feature>